<feature type="transmembrane region" description="Helical" evidence="5">
    <location>
        <begin position="281"/>
        <end position="303"/>
    </location>
</feature>
<accession>A0ABU9UBJ7</accession>
<feature type="transmembrane region" description="Helical" evidence="5">
    <location>
        <begin position="167"/>
        <end position="186"/>
    </location>
</feature>
<dbReference type="InterPro" id="IPR052951">
    <property type="entry name" value="Tellurite_res_ion_channel"/>
</dbReference>
<dbReference type="Pfam" id="PF03595">
    <property type="entry name" value="SLAC1"/>
    <property type="match status" value="1"/>
</dbReference>
<feature type="transmembrane region" description="Helical" evidence="5">
    <location>
        <begin position="12"/>
        <end position="29"/>
    </location>
</feature>
<evidence type="ECO:0000256" key="1">
    <source>
        <dbReference type="ARBA" id="ARBA00004141"/>
    </source>
</evidence>
<evidence type="ECO:0000313" key="6">
    <source>
        <dbReference type="EMBL" id="MEM5948039.1"/>
    </source>
</evidence>
<evidence type="ECO:0000313" key="7">
    <source>
        <dbReference type="Proteomes" id="UP001466331"/>
    </source>
</evidence>
<keyword evidence="4 5" id="KW-0472">Membrane</keyword>
<keyword evidence="7" id="KW-1185">Reference proteome</keyword>
<feature type="transmembrane region" description="Helical" evidence="5">
    <location>
        <begin position="198"/>
        <end position="217"/>
    </location>
</feature>
<dbReference type="InterPro" id="IPR038665">
    <property type="entry name" value="Voltage-dep_anion_channel_sf"/>
</dbReference>
<reference evidence="6 7" key="1">
    <citation type="submission" date="2024-03" db="EMBL/GenBank/DDBJ databases">
        <title>Ignisphaera cupida sp. nov., a hyperthermophilic hydrolytic archaeon from a hot spring of Kamchatka, and proposal of Ignisphaeraceae fam. nov.</title>
        <authorList>
            <person name="Podosokorskaya O.A."/>
            <person name="Elcheninov A.G."/>
            <person name="Maltseva A.I."/>
            <person name="Zayulina K.S."/>
            <person name="Novikov A."/>
            <person name="Merkel A.Y."/>
        </authorList>
    </citation>
    <scope>NUCLEOTIDE SEQUENCE [LARGE SCALE GENOMIC DNA]</scope>
    <source>
        <strain evidence="6 7">38H-sp</strain>
    </source>
</reference>
<dbReference type="Proteomes" id="UP001466331">
    <property type="component" value="Unassembled WGS sequence"/>
</dbReference>
<organism evidence="6 7">
    <name type="scientific">Rarispira pelagica</name>
    <dbReference type="NCBI Taxonomy" id="3141764"/>
    <lineage>
        <taxon>Bacteria</taxon>
        <taxon>Pseudomonadati</taxon>
        <taxon>Spirochaetota</taxon>
        <taxon>Spirochaetia</taxon>
        <taxon>Winmispirales</taxon>
        <taxon>Winmispiraceae</taxon>
        <taxon>Rarispira</taxon>
    </lineage>
</organism>
<keyword evidence="3 5" id="KW-1133">Transmembrane helix</keyword>
<feature type="transmembrane region" description="Helical" evidence="5">
    <location>
        <begin position="257"/>
        <end position="275"/>
    </location>
</feature>
<feature type="transmembrane region" description="Helical" evidence="5">
    <location>
        <begin position="229"/>
        <end position="245"/>
    </location>
</feature>
<protein>
    <submittedName>
        <fullName evidence="6">SLAC1 anion channel family protein</fullName>
    </submittedName>
</protein>
<dbReference type="PANTHER" id="PTHR37955:SF1">
    <property type="entry name" value="DEP DOMAIN-CONTAINING PROTEIN"/>
    <property type="match status" value="1"/>
</dbReference>
<evidence type="ECO:0000256" key="3">
    <source>
        <dbReference type="ARBA" id="ARBA00022989"/>
    </source>
</evidence>
<proteinExistence type="predicted"/>
<feature type="transmembrane region" description="Helical" evidence="5">
    <location>
        <begin position="108"/>
        <end position="130"/>
    </location>
</feature>
<keyword evidence="2 5" id="KW-0812">Transmembrane</keyword>
<feature type="transmembrane region" description="Helical" evidence="5">
    <location>
        <begin position="83"/>
        <end position="102"/>
    </location>
</feature>
<name>A0ABU9UBJ7_9SPIR</name>
<gene>
    <name evidence="6" type="ORF">WKV44_05745</name>
</gene>
<sequence length="314" mass="35923">MNKTEKLKQLPVSLFSIIMGLGGFTIVLQRLNQSGILKLNIGLYLLWFTALIFSLISLIYLAKLIKYPRVVQQEFANPIAINFFPSFSIAILLLALGFATVNQEISKILAIIGIVLHFLFTVRIISVWMFHDKFEIVHMNPAWFIPPVGNIIIPLLGSSYLPTQLLWFFFSVGIFFWFILLVIFFNRIIFHHPLPDKLLPTKFILIAPPAVGFIAFAELTGTLNPFSYILYYFSLFWAIILFSSIRSFLTIKFELSWWAYSFPLAAISLASLLMTKMTGVLFFKYLTLVFAVILSVLIVYLVVRTTIAIVKKKI</sequence>
<dbReference type="EMBL" id="JBCHKQ010000002">
    <property type="protein sequence ID" value="MEM5948039.1"/>
    <property type="molecule type" value="Genomic_DNA"/>
</dbReference>
<comment type="caution">
    <text evidence="6">The sequence shown here is derived from an EMBL/GenBank/DDBJ whole genome shotgun (WGS) entry which is preliminary data.</text>
</comment>
<dbReference type="InterPro" id="IPR004695">
    <property type="entry name" value="SLAC1/Mae1/Ssu1/TehA"/>
</dbReference>
<evidence type="ECO:0000256" key="4">
    <source>
        <dbReference type="ARBA" id="ARBA00023136"/>
    </source>
</evidence>
<comment type="subcellular location">
    <subcellularLocation>
        <location evidence="1">Membrane</location>
        <topology evidence="1">Multi-pass membrane protein</topology>
    </subcellularLocation>
</comment>
<dbReference type="PANTHER" id="PTHR37955">
    <property type="entry name" value="TELLURITE RESISTANCE PROTEIN TEHA"/>
    <property type="match status" value="1"/>
</dbReference>
<evidence type="ECO:0000256" key="5">
    <source>
        <dbReference type="SAM" id="Phobius"/>
    </source>
</evidence>
<evidence type="ECO:0000256" key="2">
    <source>
        <dbReference type="ARBA" id="ARBA00022692"/>
    </source>
</evidence>
<feature type="transmembrane region" description="Helical" evidence="5">
    <location>
        <begin position="41"/>
        <end position="62"/>
    </location>
</feature>
<dbReference type="Gene3D" id="1.50.10.150">
    <property type="entry name" value="Voltage-dependent anion channel"/>
    <property type="match status" value="1"/>
</dbReference>
<dbReference type="CDD" id="cd09323">
    <property type="entry name" value="TDT_SLAC1_like"/>
    <property type="match status" value="1"/>
</dbReference>
<dbReference type="RefSeq" id="WP_420069485.1">
    <property type="nucleotide sequence ID" value="NZ_JBCHKQ010000002.1"/>
</dbReference>